<evidence type="ECO:0000256" key="1">
    <source>
        <dbReference type="ARBA" id="ARBA00001971"/>
    </source>
</evidence>
<keyword evidence="10" id="KW-1185">Reference proteome</keyword>
<comment type="subcellular location">
    <subcellularLocation>
        <location evidence="2">Endoplasmic reticulum membrane</location>
    </subcellularLocation>
</comment>
<dbReference type="EMBL" id="JABSTR010000001">
    <property type="protein sequence ID" value="KAH9360622.1"/>
    <property type="molecule type" value="Genomic_DNA"/>
</dbReference>
<dbReference type="GO" id="GO:0016705">
    <property type="term" value="F:oxidoreductase activity, acting on paired donors, with incorporation or reduction of molecular oxygen"/>
    <property type="evidence" value="ECO:0007669"/>
    <property type="project" value="InterPro"/>
</dbReference>
<evidence type="ECO:0000256" key="7">
    <source>
        <dbReference type="ARBA" id="ARBA00023033"/>
    </source>
</evidence>
<evidence type="ECO:0000313" key="9">
    <source>
        <dbReference type="EMBL" id="KAH9360622.1"/>
    </source>
</evidence>
<proteinExistence type="inferred from homology"/>
<dbReference type="GO" id="GO:0005506">
    <property type="term" value="F:iron ion binding"/>
    <property type="evidence" value="ECO:0007669"/>
    <property type="project" value="InterPro"/>
</dbReference>
<keyword evidence="5" id="KW-0256">Endoplasmic reticulum</keyword>
<reference evidence="9 10" key="1">
    <citation type="journal article" date="2020" name="Cell">
        <title>Large-Scale Comparative Analyses of Tick Genomes Elucidate Their Genetic Diversity and Vector Capacities.</title>
        <authorList>
            <consortium name="Tick Genome and Microbiome Consortium (TIGMIC)"/>
            <person name="Jia N."/>
            <person name="Wang J."/>
            <person name="Shi W."/>
            <person name="Du L."/>
            <person name="Sun Y."/>
            <person name="Zhan W."/>
            <person name="Jiang J.F."/>
            <person name="Wang Q."/>
            <person name="Zhang B."/>
            <person name="Ji P."/>
            <person name="Bell-Sakyi L."/>
            <person name="Cui X.M."/>
            <person name="Yuan T.T."/>
            <person name="Jiang B.G."/>
            <person name="Yang W.F."/>
            <person name="Lam T.T."/>
            <person name="Chang Q.C."/>
            <person name="Ding S.J."/>
            <person name="Wang X.J."/>
            <person name="Zhu J.G."/>
            <person name="Ruan X.D."/>
            <person name="Zhao L."/>
            <person name="Wei J.T."/>
            <person name="Ye R.Z."/>
            <person name="Que T.C."/>
            <person name="Du C.H."/>
            <person name="Zhou Y.H."/>
            <person name="Cheng J.X."/>
            <person name="Dai P.F."/>
            <person name="Guo W.B."/>
            <person name="Han X.H."/>
            <person name="Huang E.J."/>
            <person name="Li L.F."/>
            <person name="Wei W."/>
            <person name="Gao Y.C."/>
            <person name="Liu J.Z."/>
            <person name="Shao H.Z."/>
            <person name="Wang X."/>
            <person name="Wang C.C."/>
            <person name="Yang T.C."/>
            <person name="Huo Q.B."/>
            <person name="Li W."/>
            <person name="Chen H.Y."/>
            <person name="Chen S.E."/>
            <person name="Zhou L.G."/>
            <person name="Ni X.B."/>
            <person name="Tian J.H."/>
            <person name="Sheng Y."/>
            <person name="Liu T."/>
            <person name="Pan Y.S."/>
            <person name="Xia L.Y."/>
            <person name="Li J."/>
            <person name="Zhao F."/>
            <person name="Cao W.C."/>
        </authorList>
    </citation>
    <scope>NUCLEOTIDE SEQUENCE [LARGE SCALE GENOMIC DNA]</scope>
    <source>
        <strain evidence="9">HaeL-2018</strain>
    </source>
</reference>
<dbReference type="GO" id="GO:0004497">
    <property type="term" value="F:monooxygenase activity"/>
    <property type="evidence" value="ECO:0007669"/>
    <property type="project" value="UniProtKB-KW"/>
</dbReference>
<keyword evidence="7" id="KW-0503">Monooxygenase</keyword>
<evidence type="ECO:0000256" key="6">
    <source>
        <dbReference type="ARBA" id="ARBA00023004"/>
    </source>
</evidence>
<evidence type="ECO:0000256" key="4">
    <source>
        <dbReference type="ARBA" id="ARBA00022617"/>
    </source>
</evidence>
<keyword evidence="4" id="KW-0349">Heme</keyword>
<evidence type="ECO:0000256" key="8">
    <source>
        <dbReference type="ARBA" id="ARBA00023136"/>
    </source>
</evidence>
<dbReference type="InterPro" id="IPR001128">
    <property type="entry name" value="Cyt_P450"/>
</dbReference>
<accession>A0A9J6F6Y5</accession>
<comment type="cofactor">
    <cofactor evidence="1">
        <name>heme</name>
        <dbReference type="ChEBI" id="CHEBI:30413"/>
    </cofactor>
</comment>
<dbReference type="OrthoDB" id="6504453at2759"/>
<keyword evidence="7" id="KW-0560">Oxidoreductase</keyword>
<dbReference type="PANTHER" id="PTHR24291">
    <property type="entry name" value="CYTOCHROME P450 FAMILY 4"/>
    <property type="match status" value="1"/>
</dbReference>
<dbReference type="VEuPathDB" id="VectorBase:HLOH_060652"/>
<evidence type="ECO:0000313" key="10">
    <source>
        <dbReference type="Proteomes" id="UP000821853"/>
    </source>
</evidence>
<dbReference type="SUPFAM" id="SSF48264">
    <property type="entry name" value="Cytochrome P450"/>
    <property type="match status" value="1"/>
</dbReference>
<evidence type="ECO:0008006" key="11">
    <source>
        <dbReference type="Google" id="ProtNLM"/>
    </source>
</evidence>
<name>A0A9J6F6Y5_HAELO</name>
<keyword evidence="4" id="KW-0479">Metal-binding</keyword>
<dbReference type="GO" id="GO:0005789">
    <property type="term" value="C:endoplasmic reticulum membrane"/>
    <property type="evidence" value="ECO:0007669"/>
    <property type="project" value="UniProtKB-SubCell"/>
</dbReference>
<protein>
    <recommendedName>
        <fullName evidence="11">Cytochrome P450</fullName>
    </recommendedName>
</protein>
<evidence type="ECO:0000256" key="2">
    <source>
        <dbReference type="ARBA" id="ARBA00004586"/>
    </source>
</evidence>
<dbReference type="Gene3D" id="1.10.630.10">
    <property type="entry name" value="Cytochrome P450"/>
    <property type="match status" value="1"/>
</dbReference>
<comment type="similarity">
    <text evidence="3">Belongs to the cytochrome P450 family.</text>
</comment>
<dbReference type="PANTHER" id="PTHR24291:SF189">
    <property type="entry name" value="CYTOCHROME P450 4C3-RELATED"/>
    <property type="match status" value="1"/>
</dbReference>
<dbReference type="InterPro" id="IPR036396">
    <property type="entry name" value="Cyt_P450_sf"/>
</dbReference>
<keyword evidence="6" id="KW-0408">Iron</keyword>
<dbReference type="InterPro" id="IPR050196">
    <property type="entry name" value="Cytochrome_P450_Monoox"/>
</dbReference>
<evidence type="ECO:0000256" key="3">
    <source>
        <dbReference type="ARBA" id="ARBA00010617"/>
    </source>
</evidence>
<organism evidence="9 10">
    <name type="scientific">Haemaphysalis longicornis</name>
    <name type="common">Bush tick</name>
    <dbReference type="NCBI Taxonomy" id="44386"/>
    <lineage>
        <taxon>Eukaryota</taxon>
        <taxon>Metazoa</taxon>
        <taxon>Ecdysozoa</taxon>
        <taxon>Arthropoda</taxon>
        <taxon>Chelicerata</taxon>
        <taxon>Arachnida</taxon>
        <taxon>Acari</taxon>
        <taxon>Parasitiformes</taxon>
        <taxon>Ixodida</taxon>
        <taxon>Ixodoidea</taxon>
        <taxon>Ixodidae</taxon>
        <taxon>Haemaphysalinae</taxon>
        <taxon>Haemaphysalis</taxon>
    </lineage>
</organism>
<dbReference type="Proteomes" id="UP000821853">
    <property type="component" value="Chromosome 1"/>
</dbReference>
<dbReference type="AlphaFoldDB" id="A0A9J6F6Y5"/>
<dbReference type="Pfam" id="PF00067">
    <property type="entry name" value="p450"/>
    <property type="match status" value="1"/>
</dbReference>
<keyword evidence="8" id="KW-0472">Membrane</keyword>
<dbReference type="GO" id="GO:0020037">
    <property type="term" value="F:heme binding"/>
    <property type="evidence" value="ECO:0007669"/>
    <property type="project" value="InterPro"/>
</dbReference>
<sequence>MCFLSTWQIDKHLTRCIHQRGDTIGEQENVPTKCSFTTELRVCGGLRRVITVAEEQGLLFATVQGTGDIWRFKRRLFTPAFHFRVLENYMGHFNENGNVLIKILEKHVDEKPDEALATFPLMQHLTLDIIGSKRHAPLAARVC</sequence>
<evidence type="ECO:0000256" key="5">
    <source>
        <dbReference type="ARBA" id="ARBA00022824"/>
    </source>
</evidence>
<comment type="caution">
    <text evidence="9">The sequence shown here is derived from an EMBL/GenBank/DDBJ whole genome shotgun (WGS) entry which is preliminary data.</text>
</comment>
<gene>
    <name evidence="9" type="ORF">HPB48_007557</name>
</gene>